<dbReference type="Proteomes" id="UP000828390">
    <property type="component" value="Unassembled WGS sequence"/>
</dbReference>
<sequence>MQAGGMNPPNTLNMATGNYSRMGQTVGQSVMGGPATNFVQRIPAAQQQQLQQQQQQLRQQQLLYQKQQLLQQQQQQQQQLPASQQAALMAQLRHGGNAPPQMNSNYNQNQYPNY</sequence>
<evidence type="ECO:0000313" key="2">
    <source>
        <dbReference type="EMBL" id="KAH3741258.1"/>
    </source>
</evidence>
<accession>A0A9D4DCG0</accession>
<gene>
    <name evidence="2" type="ORF">DPMN_047980</name>
</gene>
<evidence type="ECO:0000256" key="1">
    <source>
        <dbReference type="SAM" id="MobiDB-lite"/>
    </source>
</evidence>
<keyword evidence="3" id="KW-1185">Reference proteome</keyword>
<organism evidence="2 3">
    <name type="scientific">Dreissena polymorpha</name>
    <name type="common">Zebra mussel</name>
    <name type="synonym">Mytilus polymorpha</name>
    <dbReference type="NCBI Taxonomy" id="45954"/>
    <lineage>
        <taxon>Eukaryota</taxon>
        <taxon>Metazoa</taxon>
        <taxon>Spiralia</taxon>
        <taxon>Lophotrochozoa</taxon>
        <taxon>Mollusca</taxon>
        <taxon>Bivalvia</taxon>
        <taxon>Autobranchia</taxon>
        <taxon>Heteroconchia</taxon>
        <taxon>Euheterodonta</taxon>
        <taxon>Imparidentia</taxon>
        <taxon>Neoheterodontei</taxon>
        <taxon>Myida</taxon>
        <taxon>Dreissenoidea</taxon>
        <taxon>Dreissenidae</taxon>
        <taxon>Dreissena</taxon>
    </lineage>
</organism>
<name>A0A9D4DCG0_DREPO</name>
<reference evidence="2" key="1">
    <citation type="journal article" date="2019" name="bioRxiv">
        <title>The Genome of the Zebra Mussel, Dreissena polymorpha: A Resource for Invasive Species Research.</title>
        <authorList>
            <person name="McCartney M.A."/>
            <person name="Auch B."/>
            <person name="Kono T."/>
            <person name="Mallez S."/>
            <person name="Zhang Y."/>
            <person name="Obille A."/>
            <person name="Becker A."/>
            <person name="Abrahante J.E."/>
            <person name="Garbe J."/>
            <person name="Badalamenti J.P."/>
            <person name="Herman A."/>
            <person name="Mangelson H."/>
            <person name="Liachko I."/>
            <person name="Sullivan S."/>
            <person name="Sone E.D."/>
            <person name="Koren S."/>
            <person name="Silverstein K.A.T."/>
            <person name="Beckman K.B."/>
            <person name="Gohl D.M."/>
        </authorList>
    </citation>
    <scope>NUCLEOTIDE SEQUENCE</scope>
    <source>
        <strain evidence="2">Duluth1</strain>
        <tissue evidence="2">Whole animal</tissue>
    </source>
</reference>
<reference evidence="2" key="2">
    <citation type="submission" date="2020-11" db="EMBL/GenBank/DDBJ databases">
        <authorList>
            <person name="McCartney M.A."/>
            <person name="Auch B."/>
            <person name="Kono T."/>
            <person name="Mallez S."/>
            <person name="Becker A."/>
            <person name="Gohl D.M."/>
            <person name="Silverstein K.A.T."/>
            <person name="Koren S."/>
            <person name="Bechman K.B."/>
            <person name="Herman A."/>
            <person name="Abrahante J.E."/>
            <person name="Garbe J."/>
        </authorList>
    </citation>
    <scope>NUCLEOTIDE SEQUENCE</scope>
    <source>
        <strain evidence="2">Duluth1</strain>
        <tissue evidence="2">Whole animal</tissue>
    </source>
</reference>
<feature type="compositionally biased region" description="Low complexity" evidence="1">
    <location>
        <begin position="99"/>
        <end position="114"/>
    </location>
</feature>
<dbReference type="AlphaFoldDB" id="A0A9D4DCG0"/>
<dbReference type="EMBL" id="JAIWYP010000011">
    <property type="protein sequence ID" value="KAH3741258.1"/>
    <property type="molecule type" value="Genomic_DNA"/>
</dbReference>
<feature type="region of interest" description="Disordered" evidence="1">
    <location>
        <begin position="91"/>
        <end position="114"/>
    </location>
</feature>
<comment type="caution">
    <text evidence="2">The sequence shown here is derived from an EMBL/GenBank/DDBJ whole genome shotgun (WGS) entry which is preliminary data.</text>
</comment>
<proteinExistence type="predicted"/>
<protein>
    <submittedName>
        <fullName evidence="2">Uncharacterized protein</fullName>
    </submittedName>
</protein>
<evidence type="ECO:0000313" key="3">
    <source>
        <dbReference type="Proteomes" id="UP000828390"/>
    </source>
</evidence>